<dbReference type="AlphaFoldDB" id="E1QT04"/>
<dbReference type="GeneID" id="9752421"/>
<reference evidence="2 3" key="1">
    <citation type="journal article" date="2010" name="Stand. Genomic Sci.">
        <title>Complete genome sequence of Vulcanisaeta distributa type strain (IC-017).</title>
        <authorList>
            <person name="Mavromatis K."/>
            <person name="Sikorski J."/>
            <person name="Pabst E."/>
            <person name="Teshima H."/>
            <person name="Lapidus A."/>
            <person name="Lucas S."/>
            <person name="Nolan M."/>
            <person name="Glavina Del Rio T."/>
            <person name="Cheng J.F."/>
            <person name="Bruce D."/>
            <person name="Goodwin L."/>
            <person name="Pitluck S."/>
            <person name="Liolios K."/>
            <person name="Ivanova N."/>
            <person name="Mikhailova N."/>
            <person name="Pati A."/>
            <person name="Chen A."/>
            <person name="Palaniappan K."/>
            <person name="Land M."/>
            <person name="Hauser L."/>
            <person name="Chang Y.J."/>
            <person name="Jeffries C.D."/>
            <person name="Rohde M."/>
            <person name="Spring S."/>
            <person name="Goker M."/>
            <person name="Wirth R."/>
            <person name="Woyke T."/>
            <person name="Bristow J."/>
            <person name="Eisen J.A."/>
            <person name="Markowitz V."/>
            <person name="Hugenholtz P."/>
            <person name="Klenk H.P."/>
            <person name="Kyrpides N.C."/>
        </authorList>
    </citation>
    <scope>NUCLEOTIDE SEQUENCE [LARGE SCALE GENOMIC DNA]</scope>
    <source>
        <strain evidence="3">DSM 14429 / JCM 11212 / NBRC 100878 / IC-017</strain>
    </source>
</reference>
<proteinExistence type="predicted"/>
<sequence>MPMMPLAPFFLIVVGIIGLVVSILAIYFSLRLGRLSDVNAVHSTGVVLLILAIIGLFVANGFFIGFILLLIGSILAITWKP</sequence>
<dbReference type="STRING" id="572478.Vdis_1485"/>
<dbReference type="Proteomes" id="UP000006681">
    <property type="component" value="Chromosome"/>
</dbReference>
<name>E1QT04_VULDI</name>
<dbReference type="EMBL" id="CP002100">
    <property type="protein sequence ID" value="ADN50871.1"/>
    <property type="molecule type" value="Genomic_DNA"/>
</dbReference>
<keyword evidence="1" id="KW-0812">Transmembrane</keyword>
<dbReference type="RefSeq" id="WP_013336596.1">
    <property type="nucleotide sequence ID" value="NC_014537.1"/>
</dbReference>
<dbReference type="HOGENOM" id="CLU_2565942_0_0_2"/>
<organism evidence="2 3">
    <name type="scientific">Vulcanisaeta distributa (strain DSM 14429 / JCM 11212 / NBRC 100878 / IC-017)</name>
    <dbReference type="NCBI Taxonomy" id="572478"/>
    <lineage>
        <taxon>Archaea</taxon>
        <taxon>Thermoproteota</taxon>
        <taxon>Thermoprotei</taxon>
        <taxon>Thermoproteales</taxon>
        <taxon>Thermoproteaceae</taxon>
        <taxon>Vulcanisaeta</taxon>
    </lineage>
</organism>
<keyword evidence="1" id="KW-1133">Transmembrane helix</keyword>
<keyword evidence="3" id="KW-1185">Reference proteome</keyword>
<dbReference type="KEGG" id="vdi:Vdis_1485"/>
<gene>
    <name evidence="2" type="ordered locus">Vdis_1485</name>
</gene>
<protein>
    <submittedName>
        <fullName evidence="2">Uncharacterized protein</fullName>
    </submittedName>
</protein>
<feature type="transmembrane region" description="Helical" evidence="1">
    <location>
        <begin position="6"/>
        <end position="28"/>
    </location>
</feature>
<keyword evidence="1" id="KW-0472">Membrane</keyword>
<evidence type="ECO:0000256" key="1">
    <source>
        <dbReference type="SAM" id="Phobius"/>
    </source>
</evidence>
<evidence type="ECO:0000313" key="2">
    <source>
        <dbReference type="EMBL" id="ADN50871.1"/>
    </source>
</evidence>
<reference evidence="3" key="2">
    <citation type="journal article" date="2010" name="Stand. Genomic Sci.">
        <title>Complete genome sequence of Vulcanisaeta distributa type strain (IC-017T).</title>
        <authorList>
            <person name="Mavromatis K."/>
            <person name="Sikorski J."/>
            <person name="Pabst E."/>
            <person name="Teshima H."/>
            <person name="Lapidus A."/>
            <person name="Lucas S."/>
            <person name="Nolan M."/>
            <person name="Glavina Del Rio T."/>
            <person name="Cheng J."/>
            <person name="Bruce D."/>
            <person name="Goodwin L."/>
            <person name="Pitluck S."/>
            <person name="Liolios K."/>
            <person name="Ivanova N."/>
            <person name="Mikhailova N."/>
            <person name="Pati A."/>
            <person name="Chen A."/>
            <person name="Palaniappan K."/>
            <person name="Land M."/>
            <person name="Hauser L."/>
            <person name="Chang Y."/>
            <person name="Jeffries C."/>
            <person name="Rohde M."/>
            <person name="Spring S."/>
            <person name="Goker M."/>
            <person name="Wirth R."/>
            <person name="Woyke T."/>
            <person name="Bristow J."/>
            <person name="Eisen J."/>
            <person name="Markowitz V."/>
            <person name="Hugenholtz P."/>
            <person name="Klenk H."/>
            <person name="Kyrpides N."/>
        </authorList>
    </citation>
    <scope>NUCLEOTIDE SEQUENCE [LARGE SCALE GENOMIC DNA]</scope>
    <source>
        <strain evidence="3">DSM 14429 / JCM 11212 / NBRC 100878 / IC-017</strain>
    </source>
</reference>
<feature type="transmembrane region" description="Helical" evidence="1">
    <location>
        <begin position="40"/>
        <end position="57"/>
    </location>
</feature>
<evidence type="ECO:0000313" key="3">
    <source>
        <dbReference type="Proteomes" id="UP000006681"/>
    </source>
</evidence>
<accession>E1QT04</accession>
<dbReference type="eggNOG" id="arCOG11036">
    <property type="taxonomic scope" value="Archaea"/>
</dbReference>